<dbReference type="RefSeq" id="XP_002957736.1">
    <property type="nucleotide sequence ID" value="XM_002957690.1"/>
</dbReference>
<protein>
    <submittedName>
        <fullName evidence="2">Uncharacterized protein</fullName>
    </submittedName>
</protein>
<dbReference type="InParanoid" id="D8UGF7"/>
<keyword evidence="1" id="KW-0472">Membrane</keyword>
<evidence type="ECO:0000256" key="1">
    <source>
        <dbReference type="SAM" id="Phobius"/>
    </source>
</evidence>
<dbReference type="Proteomes" id="UP000001058">
    <property type="component" value="Unassembled WGS sequence"/>
</dbReference>
<keyword evidence="1" id="KW-0812">Transmembrane</keyword>
<proteinExistence type="predicted"/>
<dbReference type="GeneID" id="9620800"/>
<accession>D8UGF7</accession>
<keyword evidence="3" id="KW-1185">Reference proteome</keyword>
<dbReference type="KEGG" id="vcn:VOLCADRAFT_98849"/>
<evidence type="ECO:0000313" key="2">
    <source>
        <dbReference type="EMBL" id="EFJ41168.1"/>
    </source>
</evidence>
<dbReference type="EMBL" id="GL378399">
    <property type="protein sequence ID" value="EFJ41168.1"/>
    <property type="molecule type" value="Genomic_DNA"/>
</dbReference>
<sequence length="360" mass="38145">MYGNDHADADLVVPVVVGFARETARVRAGEEKEGVDGGRGENLRGRVGTRACVCFVVRHKFTRLSDYRYKLPYTHTRTHTQALQTNTRILCTTVQFMGIDNKITKRTCRLPARLPQAELEVERWAAVPEAAVKRVVATVRGVSVAGVSVAGVRGVVVRGEVVPSVVVMVVVSVVAEMAAAAVVVEARVVEVMVVVVAVSVAGVMAVRVAGVMAVSEAGVMAVSVAGVMAVSVAGVMAVVVARVMAPHSCRPPSLHKSAPIGNCSPAAFNRKMQLVIEPYPPAGQLVWLRLVVARLVSHRASRAGLLGEVEHQPRGGPGLHAPLSLKALTMMLIVEEDVEEEKGVRAGACLDADALPQTSR</sequence>
<evidence type="ECO:0000313" key="3">
    <source>
        <dbReference type="Proteomes" id="UP000001058"/>
    </source>
</evidence>
<gene>
    <name evidence="2" type="ORF">VOLCADRAFT_98849</name>
</gene>
<dbReference type="AlphaFoldDB" id="D8UGF7"/>
<keyword evidence="1" id="KW-1133">Transmembrane helix</keyword>
<name>D8UGF7_VOLCA</name>
<organism evidence="3">
    <name type="scientific">Volvox carteri f. nagariensis</name>
    <dbReference type="NCBI Taxonomy" id="3068"/>
    <lineage>
        <taxon>Eukaryota</taxon>
        <taxon>Viridiplantae</taxon>
        <taxon>Chlorophyta</taxon>
        <taxon>core chlorophytes</taxon>
        <taxon>Chlorophyceae</taxon>
        <taxon>CS clade</taxon>
        <taxon>Chlamydomonadales</taxon>
        <taxon>Volvocaceae</taxon>
        <taxon>Volvox</taxon>
    </lineage>
</organism>
<feature type="transmembrane region" description="Helical" evidence="1">
    <location>
        <begin position="191"/>
        <end position="214"/>
    </location>
</feature>
<feature type="transmembrane region" description="Helical" evidence="1">
    <location>
        <begin position="220"/>
        <end position="241"/>
    </location>
</feature>
<feature type="transmembrane region" description="Helical" evidence="1">
    <location>
        <begin position="161"/>
        <end position="184"/>
    </location>
</feature>
<reference evidence="2 3" key="1">
    <citation type="journal article" date="2010" name="Science">
        <title>Genomic analysis of organismal complexity in the multicellular green alga Volvox carteri.</title>
        <authorList>
            <person name="Prochnik S.E."/>
            <person name="Umen J."/>
            <person name="Nedelcu A.M."/>
            <person name="Hallmann A."/>
            <person name="Miller S.M."/>
            <person name="Nishii I."/>
            <person name="Ferris P."/>
            <person name="Kuo A."/>
            <person name="Mitros T."/>
            <person name="Fritz-Laylin L.K."/>
            <person name="Hellsten U."/>
            <person name="Chapman J."/>
            <person name="Simakov O."/>
            <person name="Rensing S.A."/>
            <person name="Terry A."/>
            <person name="Pangilinan J."/>
            <person name="Kapitonov V."/>
            <person name="Jurka J."/>
            <person name="Salamov A."/>
            <person name="Shapiro H."/>
            <person name="Schmutz J."/>
            <person name="Grimwood J."/>
            <person name="Lindquist E."/>
            <person name="Lucas S."/>
            <person name="Grigoriev I.V."/>
            <person name="Schmitt R."/>
            <person name="Kirk D."/>
            <person name="Rokhsar D.S."/>
        </authorList>
    </citation>
    <scope>NUCLEOTIDE SEQUENCE [LARGE SCALE GENOMIC DNA]</scope>
    <source>
        <strain evidence="3">f. Nagariensis / Eve</strain>
    </source>
</reference>